<keyword evidence="2 4" id="KW-0012">Acyltransferase</keyword>
<evidence type="ECO:0000313" key="4">
    <source>
        <dbReference type="EMBL" id="MFC4709076.1"/>
    </source>
</evidence>
<dbReference type="EMBL" id="JBHSGT010000003">
    <property type="protein sequence ID" value="MFC4709076.1"/>
    <property type="molecule type" value="Genomic_DNA"/>
</dbReference>
<protein>
    <submittedName>
        <fullName evidence="4">GNAT family N-acetyltransferase</fullName>
        <ecNumber evidence="4">2.3.-.-</ecNumber>
    </submittedName>
</protein>
<dbReference type="PANTHER" id="PTHR43877">
    <property type="entry name" value="AMINOALKYLPHOSPHONATE N-ACETYLTRANSFERASE-RELATED-RELATED"/>
    <property type="match status" value="1"/>
</dbReference>
<dbReference type="InterPro" id="IPR050832">
    <property type="entry name" value="Bact_Acetyltransf"/>
</dbReference>
<organism evidence="4 5">
    <name type="scientific">Enterococcus eurekensis</name>
    <dbReference type="NCBI Taxonomy" id="1159753"/>
    <lineage>
        <taxon>Bacteria</taxon>
        <taxon>Bacillati</taxon>
        <taxon>Bacillota</taxon>
        <taxon>Bacilli</taxon>
        <taxon>Lactobacillales</taxon>
        <taxon>Enterococcaceae</taxon>
        <taxon>Enterococcus</taxon>
    </lineage>
</organism>
<reference evidence="5" key="1">
    <citation type="journal article" date="2019" name="Int. J. Syst. Evol. Microbiol.">
        <title>The Global Catalogue of Microorganisms (GCM) 10K type strain sequencing project: providing services to taxonomists for standard genome sequencing and annotation.</title>
        <authorList>
            <consortium name="The Broad Institute Genomics Platform"/>
            <consortium name="The Broad Institute Genome Sequencing Center for Infectious Disease"/>
            <person name="Wu L."/>
            <person name="Ma J."/>
        </authorList>
    </citation>
    <scope>NUCLEOTIDE SEQUENCE [LARGE SCALE GENOMIC DNA]</scope>
    <source>
        <strain evidence="5">CGMCC 1.19061</strain>
    </source>
</reference>
<dbReference type="Gene3D" id="3.40.630.30">
    <property type="match status" value="1"/>
</dbReference>
<dbReference type="EC" id="2.3.-.-" evidence="4"/>
<evidence type="ECO:0000256" key="1">
    <source>
        <dbReference type="ARBA" id="ARBA00022679"/>
    </source>
</evidence>
<evidence type="ECO:0000256" key="2">
    <source>
        <dbReference type="ARBA" id="ARBA00023315"/>
    </source>
</evidence>
<evidence type="ECO:0000313" key="5">
    <source>
        <dbReference type="Proteomes" id="UP001596026"/>
    </source>
</evidence>
<evidence type="ECO:0000259" key="3">
    <source>
        <dbReference type="PROSITE" id="PS51186"/>
    </source>
</evidence>
<accession>A0ABV9M1U5</accession>
<sequence>MLRPIELTDAATLKKINTEQLGYDFPLELTHHQLGKLIKDQHHYFLIYEDDITNEVAGYLHAEVYESLYSLPMFNVLALAVDKKFSRKGIGKQLMISLEEEAQKRNFEGIRLNSGEKRTQAHKFYEAIGYTSDKSQKRFLKAF</sequence>
<dbReference type="Proteomes" id="UP001596026">
    <property type="component" value="Unassembled WGS sequence"/>
</dbReference>
<dbReference type="Pfam" id="PF00583">
    <property type="entry name" value="Acetyltransf_1"/>
    <property type="match status" value="1"/>
</dbReference>
<keyword evidence="5" id="KW-1185">Reference proteome</keyword>
<proteinExistence type="predicted"/>
<name>A0ABV9M1U5_9ENTE</name>
<dbReference type="SUPFAM" id="SSF55729">
    <property type="entry name" value="Acyl-CoA N-acyltransferases (Nat)"/>
    <property type="match status" value="1"/>
</dbReference>
<keyword evidence="1 4" id="KW-0808">Transferase</keyword>
<dbReference type="RefSeq" id="WP_338192674.1">
    <property type="nucleotide sequence ID" value="NZ_JBHSGT010000003.1"/>
</dbReference>
<dbReference type="CDD" id="cd04301">
    <property type="entry name" value="NAT_SF"/>
    <property type="match status" value="1"/>
</dbReference>
<comment type="caution">
    <text evidence="4">The sequence shown here is derived from an EMBL/GenBank/DDBJ whole genome shotgun (WGS) entry which is preliminary data.</text>
</comment>
<gene>
    <name evidence="4" type="ORF">ACFO3L_00235</name>
</gene>
<dbReference type="InterPro" id="IPR000182">
    <property type="entry name" value="GNAT_dom"/>
</dbReference>
<feature type="domain" description="N-acetyltransferase" evidence="3">
    <location>
        <begin position="1"/>
        <end position="143"/>
    </location>
</feature>
<dbReference type="PROSITE" id="PS51186">
    <property type="entry name" value="GNAT"/>
    <property type="match status" value="1"/>
</dbReference>
<dbReference type="InterPro" id="IPR016181">
    <property type="entry name" value="Acyl_CoA_acyltransferase"/>
</dbReference>
<dbReference type="GO" id="GO:0016746">
    <property type="term" value="F:acyltransferase activity"/>
    <property type="evidence" value="ECO:0007669"/>
    <property type="project" value="UniProtKB-KW"/>
</dbReference>